<dbReference type="PaxDb" id="2903-EOD16984"/>
<dbReference type="KEGG" id="ehx:EMIHUDRAFT_124143"/>
<keyword evidence="2" id="KW-1185">Reference proteome</keyword>
<organism evidence="1 2">
    <name type="scientific">Emiliania huxleyi (strain CCMP1516)</name>
    <dbReference type="NCBI Taxonomy" id="280463"/>
    <lineage>
        <taxon>Eukaryota</taxon>
        <taxon>Haptista</taxon>
        <taxon>Haptophyta</taxon>
        <taxon>Prymnesiophyceae</taxon>
        <taxon>Isochrysidales</taxon>
        <taxon>Noelaerhabdaceae</taxon>
        <taxon>Emiliania</taxon>
    </lineage>
</organism>
<dbReference type="HOGENOM" id="CLU_851510_0_0_1"/>
<dbReference type="GeneID" id="17263134"/>
<reference evidence="1" key="2">
    <citation type="submission" date="2024-10" db="UniProtKB">
        <authorList>
            <consortium name="EnsemblProtists"/>
        </authorList>
    </citation>
    <scope>IDENTIFICATION</scope>
</reference>
<evidence type="ECO:0000313" key="1">
    <source>
        <dbReference type="EnsemblProtists" id="EOD16984"/>
    </source>
</evidence>
<dbReference type="RefSeq" id="XP_005769413.1">
    <property type="nucleotide sequence ID" value="XM_005769356.1"/>
</dbReference>
<protein>
    <submittedName>
        <fullName evidence="1">Uncharacterized protein</fullName>
    </submittedName>
</protein>
<dbReference type="AlphaFoldDB" id="A0A0D3J0E9"/>
<sequence length="327" mass="35696">PFRPRQPAIGFHRQKKADSVLGMSESGSASAVVKQYLYMLAQIASHERWLRCLAACEQLDAEMDDPNGVKHREATRFIAVSQFASGAWLDLCPDGRHSSKITSEVFATALQRRHGYYISCAKYVYDAKEAAGETVTIGMRKGDQLANGSKDIPCEHNIRHNGTMYAAANMVRARACGKLVLGDKANPQTTFHLNEGHVTDMCEIGGDLQSQRDVHYEVKVPSALTKTRQAGQGSAAHGGCCASLGHKFGFGNTLDQTLLKVLGCKERGHKSQGPLVHATGKGWVKEHKGQYYDALHVKNGIVKICLVESQGGIAPPTKRIIHNFAKE</sequence>
<reference evidence="2" key="1">
    <citation type="journal article" date="2013" name="Nature">
        <title>Pan genome of the phytoplankton Emiliania underpins its global distribution.</title>
        <authorList>
            <person name="Read B.A."/>
            <person name="Kegel J."/>
            <person name="Klute M.J."/>
            <person name="Kuo A."/>
            <person name="Lefebvre S.C."/>
            <person name="Maumus F."/>
            <person name="Mayer C."/>
            <person name="Miller J."/>
            <person name="Monier A."/>
            <person name="Salamov A."/>
            <person name="Young J."/>
            <person name="Aguilar M."/>
            <person name="Claverie J.M."/>
            <person name="Frickenhaus S."/>
            <person name="Gonzalez K."/>
            <person name="Herman E.K."/>
            <person name="Lin Y.C."/>
            <person name="Napier J."/>
            <person name="Ogata H."/>
            <person name="Sarno A.F."/>
            <person name="Shmutz J."/>
            <person name="Schroeder D."/>
            <person name="de Vargas C."/>
            <person name="Verret F."/>
            <person name="von Dassow P."/>
            <person name="Valentin K."/>
            <person name="Van de Peer Y."/>
            <person name="Wheeler G."/>
            <person name="Dacks J.B."/>
            <person name="Delwiche C.F."/>
            <person name="Dyhrman S.T."/>
            <person name="Glockner G."/>
            <person name="John U."/>
            <person name="Richards T."/>
            <person name="Worden A.Z."/>
            <person name="Zhang X."/>
            <person name="Grigoriev I.V."/>
            <person name="Allen A.E."/>
            <person name="Bidle K."/>
            <person name="Borodovsky M."/>
            <person name="Bowler C."/>
            <person name="Brownlee C."/>
            <person name="Cock J.M."/>
            <person name="Elias M."/>
            <person name="Gladyshev V.N."/>
            <person name="Groth M."/>
            <person name="Guda C."/>
            <person name="Hadaegh A."/>
            <person name="Iglesias-Rodriguez M.D."/>
            <person name="Jenkins J."/>
            <person name="Jones B.M."/>
            <person name="Lawson T."/>
            <person name="Leese F."/>
            <person name="Lindquist E."/>
            <person name="Lobanov A."/>
            <person name="Lomsadze A."/>
            <person name="Malik S.B."/>
            <person name="Marsh M.E."/>
            <person name="Mackinder L."/>
            <person name="Mock T."/>
            <person name="Mueller-Roeber B."/>
            <person name="Pagarete A."/>
            <person name="Parker M."/>
            <person name="Probert I."/>
            <person name="Quesneville H."/>
            <person name="Raines C."/>
            <person name="Rensing S.A."/>
            <person name="Riano-Pachon D.M."/>
            <person name="Richier S."/>
            <person name="Rokitta S."/>
            <person name="Shiraiwa Y."/>
            <person name="Soanes D.M."/>
            <person name="van der Giezen M."/>
            <person name="Wahlund T.M."/>
            <person name="Williams B."/>
            <person name="Wilson W."/>
            <person name="Wolfe G."/>
            <person name="Wurch L.L."/>
        </authorList>
    </citation>
    <scope>NUCLEOTIDE SEQUENCE</scope>
</reference>
<proteinExistence type="predicted"/>
<evidence type="ECO:0000313" key="2">
    <source>
        <dbReference type="Proteomes" id="UP000013827"/>
    </source>
</evidence>
<dbReference type="Proteomes" id="UP000013827">
    <property type="component" value="Unassembled WGS sequence"/>
</dbReference>
<name>A0A0D3J0E9_EMIH1</name>
<accession>A0A0D3J0E9</accession>
<dbReference type="EnsemblProtists" id="EOD16984">
    <property type="protein sequence ID" value="EOD16984"/>
    <property type="gene ID" value="EMIHUDRAFT_124143"/>
</dbReference>